<protein>
    <recommendedName>
        <fullName evidence="3">non-reducing end alpha-L-arabinofuranosidase</fullName>
        <ecNumber evidence="3">3.2.1.55</ecNumber>
    </recommendedName>
</protein>
<dbReference type="GO" id="GO:0046373">
    <property type="term" value="P:L-arabinose metabolic process"/>
    <property type="evidence" value="ECO:0007669"/>
    <property type="project" value="InterPro"/>
</dbReference>
<dbReference type="InterPro" id="IPR010720">
    <property type="entry name" value="Alpha-L-AF_C"/>
</dbReference>
<evidence type="ECO:0000259" key="8">
    <source>
        <dbReference type="SMART" id="SM00813"/>
    </source>
</evidence>
<feature type="chain" id="PRO_5011726900" description="non-reducing end alpha-L-arabinofuranosidase" evidence="7">
    <location>
        <begin position="19"/>
        <end position="667"/>
    </location>
</feature>
<keyword evidence="4 7" id="KW-0732">Signal</keyword>
<dbReference type="SUPFAM" id="SSF51445">
    <property type="entry name" value="(Trans)glycosidases"/>
    <property type="match status" value="1"/>
</dbReference>
<gene>
    <name evidence="9" type="ORF">SAMN04487850_1909</name>
</gene>
<feature type="signal peptide" evidence="7">
    <location>
        <begin position="1"/>
        <end position="18"/>
    </location>
</feature>
<evidence type="ECO:0000256" key="4">
    <source>
        <dbReference type="ARBA" id="ARBA00022729"/>
    </source>
</evidence>
<evidence type="ECO:0000256" key="1">
    <source>
        <dbReference type="ARBA" id="ARBA00001462"/>
    </source>
</evidence>
<proteinExistence type="inferred from homology"/>
<dbReference type="PANTHER" id="PTHR31776:SF0">
    <property type="entry name" value="ALPHA-L-ARABINOFURANOSIDASE 1"/>
    <property type="match status" value="1"/>
</dbReference>
<dbReference type="Gene3D" id="3.20.20.80">
    <property type="entry name" value="Glycosidases"/>
    <property type="match status" value="1"/>
</dbReference>
<sequence length="667" mass="76408">MRKLTTISLLAISLTAAAQTHVIDVNTKKLGAPIQPTMYGLFFEDINYAADGGLYGELVKNRSFEFPDRLMGWEAFGTFEVKDDGPFERCPHYIELRDPRHGDRRSGISNNGFFGIGLHEGEDYRFSVWAKTPQDSARIIVQFIDRATMEEHQEFAEARLTIKGNEWKQYELVLKSPRTIQKAQLRIFLDGKNTVDLEHISLFPVNTFKNRKNGMRRDLAQALADEKPGLLRFPGGCIVEGVDLATRYQWKNTIGPVENRPLNENRWEYSFPYRFFPDYFQSYGLGFFEFFQLSEDIGAEPLPVLNVGMACQFQNWNDESAHVPLDQLQPYIQDCLDLIEFANGPVDSEWGKKRAEMGHPEPFNMKYIGVGNEQWDDMYFKRLEPFVAAIRAKYPHIKIIGTSGPDSEGKMFEKGWEAMRKQKADLVDEHFYRNEDWFLGNAAGKARYGDNCGGLRYENYDRKGPKVFAGEYACHGKGKKWNHYEASILEAGFMTDLERNADVVYMTAYAPLFAHVEGWQWRPDLIWYDNTRMFKSCSYYVQQMYATNKGTHVLTTTMDKQFVAGQEGQDGLFASSVFDKNTGEIIVKVINTSKQTQSVALNLLGLKGEHTARTITLCHDGMDDENTLDNPELITPQEGTILCEAGKKNTILNDQLQQMSFRVYKIK</sequence>
<feature type="domain" description="Alpha-L-arabinofuranosidase C-terminal" evidence="8">
    <location>
        <begin position="470"/>
        <end position="660"/>
    </location>
</feature>
<evidence type="ECO:0000256" key="3">
    <source>
        <dbReference type="ARBA" id="ARBA00012670"/>
    </source>
</evidence>
<keyword evidence="5" id="KW-0378">Hydrolase</keyword>
<dbReference type="InterPro" id="IPR055235">
    <property type="entry name" value="ASD1_cat"/>
</dbReference>
<dbReference type="InterPro" id="IPR008979">
    <property type="entry name" value="Galactose-bd-like_sf"/>
</dbReference>
<dbReference type="EC" id="3.2.1.55" evidence="3"/>
<dbReference type="Pfam" id="PF22848">
    <property type="entry name" value="ASD1_dom"/>
    <property type="match status" value="1"/>
</dbReference>
<comment type="catalytic activity">
    <reaction evidence="1">
        <text>Hydrolysis of terminal non-reducing alpha-L-arabinofuranoside residues in alpha-L-arabinosides.</text>
        <dbReference type="EC" id="3.2.1.55"/>
    </reaction>
</comment>
<dbReference type="SMART" id="SM00813">
    <property type="entry name" value="Alpha-L-AF_C"/>
    <property type="match status" value="1"/>
</dbReference>
<evidence type="ECO:0000313" key="10">
    <source>
        <dbReference type="Proteomes" id="UP000199373"/>
    </source>
</evidence>
<reference evidence="9 10" key="1">
    <citation type="submission" date="2016-10" db="EMBL/GenBank/DDBJ databases">
        <authorList>
            <person name="de Groot N.N."/>
        </authorList>
    </citation>
    <scope>NUCLEOTIDE SEQUENCE [LARGE SCALE GENOMIC DNA]</scope>
    <source>
        <strain evidence="9 10">TC2-24</strain>
    </source>
</reference>
<evidence type="ECO:0000313" key="9">
    <source>
        <dbReference type="EMBL" id="SEW16154.1"/>
    </source>
</evidence>
<dbReference type="SUPFAM" id="SSF49785">
    <property type="entry name" value="Galactose-binding domain-like"/>
    <property type="match status" value="1"/>
</dbReference>
<organism evidence="9 10">
    <name type="scientific">Prevotella aff. ruminicola Tc2-24</name>
    <dbReference type="NCBI Taxonomy" id="81582"/>
    <lineage>
        <taxon>Bacteria</taxon>
        <taxon>Pseudomonadati</taxon>
        <taxon>Bacteroidota</taxon>
        <taxon>Bacteroidia</taxon>
        <taxon>Bacteroidales</taxon>
        <taxon>Prevotellaceae</taxon>
        <taxon>Prevotella</taxon>
    </lineage>
</organism>
<name>A0A1I0PP05_9BACT</name>
<dbReference type="SUPFAM" id="SSF51011">
    <property type="entry name" value="Glycosyl hydrolase domain"/>
    <property type="match status" value="1"/>
</dbReference>
<keyword evidence="10" id="KW-1185">Reference proteome</keyword>
<dbReference type="Pfam" id="PF02018">
    <property type="entry name" value="CBM_4_9"/>
    <property type="match status" value="1"/>
</dbReference>
<dbReference type="Proteomes" id="UP000199373">
    <property type="component" value="Unassembled WGS sequence"/>
</dbReference>
<dbReference type="InterPro" id="IPR013780">
    <property type="entry name" value="Glyco_hydro_b"/>
</dbReference>
<dbReference type="EMBL" id="FOIQ01000004">
    <property type="protein sequence ID" value="SEW16154.1"/>
    <property type="molecule type" value="Genomic_DNA"/>
</dbReference>
<evidence type="ECO:0000256" key="7">
    <source>
        <dbReference type="SAM" id="SignalP"/>
    </source>
</evidence>
<dbReference type="InterPro" id="IPR003305">
    <property type="entry name" value="CenC_carb-bd"/>
</dbReference>
<dbReference type="Pfam" id="PF06964">
    <property type="entry name" value="Alpha-L-AF_C"/>
    <property type="match status" value="1"/>
</dbReference>
<evidence type="ECO:0000256" key="6">
    <source>
        <dbReference type="ARBA" id="ARBA00023180"/>
    </source>
</evidence>
<dbReference type="PANTHER" id="PTHR31776">
    <property type="entry name" value="ALPHA-L-ARABINOFURANOSIDASE 1"/>
    <property type="match status" value="1"/>
</dbReference>
<evidence type="ECO:0000256" key="2">
    <source>
        <dbReference type="ARBA" id="ARBA00007186"/>
    </source>
</evidence>
<accession>A0A1I0PP05</accession>
<keyword evidence="6" id="KW-0325">Glycoprotein</keyword>
<dbReference type="Gene3D" id="2.60.120.260">
    <property type="entry name" value="Galactose-binding domain-like"/>
    <property type="match status" value="1"/>
</dbReference>
<dbReference type="InterPro" id="IPR051563">
    <property type="entry name" value="Glycosyl_Hydrolase_51"/>
</dbReference>
<dbReference type="InterPro" id="IPR017853">
    <property type="entry name" value="GH"/>
</dbReference>
<dbReference type="GO" id="GO:0046556">
    <property type="term" value="F:alpha-L-arabinofuranosidase activity"/>
    <property type="evidence" value="ECO:0007669"/>
    <property type="project" value="UniProtKB-EC"/>
</dbReference>
<dbReference type="AlphaFoldDB" id="A0A1I0PP05"/>
<dbReference type="Gene3D" id="2.60.40.1180">
    <property type="entry name" value="Golgi alpha-mannosidase II"/>
    <property type="match status" value="1"/>
</dbReference>
<dbReference type="RefSeq" id="WP_091916155.1">
    <property type="nucleotide sequence ID" value="NZ_FOIQ01000004.1"/>
</dbReference>
<evidence type="ECO:0000256" key="5">
    <source>
        <dbReference type="ARBA" id="ARBA00022801"/>
    </source>
</evidence>
<comment type="similarity">
    <text evidence="2">Belongs to the glycosyl hydrolase 51 family.</text>
</comment>